<dbReference type="InterPro" id="IPR036691">
    <property type="entry name" value="Endo/exonu/phosph_ase_sf"/>
</dbReference>
<name>A0A9P7BSL4_RHIOR</name>
<dbReference type="CDD" id="cd01650">
    <property type="entry name" value="RT_nLTR_like"/>
    <property type="match status" value="1"/>
</dbReference>
<protein>
    <recommendedName>
        <fullName evidence="1">Reverse transcriptase domain-containing protein</fullName>
    </recommendedName>
</protein>
<dbReference type="InterPro" id="IPR043502">
    <property type="entry name" value="DNA/RNA_pol_sf"/>
</dbReference>
<feature type="domain" description="Reverse transcriptase" evidence="1">
    <location>
        <begin position="331"/>
        <end position="569"/>
    </location>
</feature>
<gene>
    <name evidence="2" type="ORF">G6F64_006265</name>
</gene>
<reference evidence="2" key="1">
    <citation type="journal article" date="2020" name="Microb. Genom.">
        <title>Genetic diversity of clinical and environmental Mucorales isolates obtained from an investigation of mucormycosis cases among solid organ transplant recipients.</title>
        <authorList>
            <person name="Nguyen M.H."/>
            <person name="Kaul D."/>
            <person name="Muto C."/>
            <person name="Cheng S.J."/>
            <person name="Richter R.A."/>
            <person name="Bruno V.M."/>
            <person name="Liu G."/>
            <person name="Beyhan S."/>
            <person name="Sundermann A.J."/>
            <person name="Mounaud S."/>
            <person name="Pasculle A.W."/>
            <person name="Nierman W.C."/>
            <person name="Driscoll E."/>
            <person name="Cumbie R."/>
            <person name="Clancy C.J."/>
            <person name="Dupont C.L."/>
        </authorList>
    </citation>
    <scope>NUCLEOTIDE SEQUENCE</scope>
    <source>
        <strain evidence="2">GL11</strain>
    </source>
</reference>
<keyword evidence="3" id="KW-1185">Reference proteome</keyword>
<evidence type="ECO:0000313" key="2">
    <source>
        <dbReference type="EMBL" id="KAG1308139.1"/>
    </source>
</evidence>
<dbReference type="EMBL" id="JAANQT010000823">
    <property type="protein sequence ID" value="KAG1308139.1"/>
    <property type="molecule type" value="Genomic_DNA"/>
</dbReference>
<organism evidence="2 3">
    <name type="scientific">Rhizopus oryzae</name>
    <name type="common">Mucormycosis agent</name>
    <name type="synonym">Rhizopus arrhizus var. delemar</name>
    <dbReference type="NCBI Taxonomy" id="64495"/>
    <lineage>
        <taxon>Eukaryota</taxon>
        <taxon>Fungi</taxon>
        <taxon>Fungi incertae sedis</taxon>
        <taxon>Mucoromycota</taxon>
        <taxon>Mucoromycotina</taxon>
        <taxon>Mucoromycetes</taxon>
        <taxon>Mucorales</taxon>
        <taxon>Mucorineae</taxon>
        <taxon>Rhizopodaceae</taxon>
        <taxon>Rhizopus</taxon>
    </lineage>
</organism>
<dbReference type="Gene3D" id="3.60.10.10">
    <property type="entry name" value="Endonuclease/exonuclease/phosphatase"/>
    <property type="match status" value="1"/>
</dbReference>
<comment type="caution">
    <text evidence="2">The sequence shown here is derived from an EMBL/GenBank/DDBJ whole genome shotgun (WGS) entry which is preliminary data.</text>
</comment>
<evidence type="ECO:0000259" key="1">
    <source>
        <dbReference type="PROSITE" id="PS50878"/>
    </source>
</evidence>
<sequence>MHIPTKRLSVATSVLDWEPTQETTLQILRRLAYGQPTYLSHRGSSIIDLFMSNTELIEPSMTIHHDLSLDSNHKLVSFSFQAMADVPRLTRHPRYTWHLGKLRDPNKCKTYGEHFREFSESLLHFDGTHIPLTDPLAAIAYIEQFNNDLCQAIYTALDETCDRVTNPGDPIREFWTNELQTAIDFRELCYRKWRKAEGLNKVHYWLQHQEACATVRRLITQHRRATWKDFCKRLASCDYTKAISKINRIRKNPSQLETIFSGAHQRTVQCNEITTPALPFAVECPITADDISSAIRSLPVKKAPGVDHLRIEMLHPIQHLLQPLLLHLFQLNWAWSYVPQPWRIAQVVPIHKKGSPSDPGNYRPISLITIFRKILERCIQHTLRSEGPPLDIAQGGFRESRSALDQAICLSEICQILRSQFRITPVLAFLDIKSAYDTVNRNFIWETLSQYISPPLLGLLRNLFDDVQIEVLLSNATSRQFRPNTGVLQGSILSPYLYSVYINQLLVQLRPQAFPSSSLPLEMIPSLNCLLYADDVVLIAERSNLVDLLRKCENHSIQMEPIQMRDFGQ</sequence>
<dbReference type="SUPFAM" id="SSF56672">
    <property type="entry name" value="DNA/RNA polymerases"/>
    <property type="match status" value="1"/>
</dbReference>
<evidence type="ECO:0000313" key="3">
    <source>
        <dbReference type="Proteomes" id="UP000716291"/>
    </source>
</evidence>
<dbReference type="Proteomes" id="UP000716291">
    <property type="component" value="Unassembled WGS sequence"/>
</dbReference>
<dbReference type="PANTHER" id="PTHR19446">
    <property type="entry name" value="REVERSE TRANSCRIPTASES"/>
    <property type="match status" value="1"/>
</dbReference>
<dbReference type="InterPro" id="IPR000477">
    <property type="entry name" value="RT_dom"/>
</dbReference>
<dbReference type="AlphaFoldDB" id="A0A9P7BSL4"/>
<dbReference type="Pfam" id="PF00078">
    <property type="entry name" value="RVT_1"/>
    <property type="match status" value="1"/>
</dbReference>
<proteinExistence type="predicted"/>
<dbReference type="PROSITE" id="PS50878">
    <property type="entry name" value="RT_POL"/>
    <property type="match status" value="1"/>
</dbReference>
<accession>A0A9P7BSL4</accession>